<accession>A0A1H9CAY8</accession>
<evidence type="ECO:0000313" key="6">
    <source>
        <dbReference type="EMBL" id="SEP98314.1"/>
    </source>
</evidence>
<dbReference type="RefSeq" id="WP_202906224.1">
    <property type="nucleotide sequence ID" value="NZ_FOFO01000013.1"/>
</dbReference>
<reference evidence="6 7" key="1">
    <citation type="submission" date="2016-10" db="EMBL/GenBank/DDBJ databases">
        <authorList>
            <person name="de Groot N.N."/>
        </authorList>
    </citation>
    <scope>NUCLEOTIDE SEQUENCE [LARGE SCALE GENOMIC DNA]</scope>
    <source>
        <strain evidence="6 7">B7-7</strain>
    </source>
</reference>
<sequence length="122" mass="13635">MSEISGSTAGGAPGKDQTLMPKIIYVLYLISPIVGLTGLIGAIVAYVYRGDSSGWLRTHYDFQIRTFWMGLVYMIVGLLLSFVLIGYLVLLFWFVWLIIRCVKGLKALGEGQAVSNPERWSW</sequence>
<dbReference type="InterPro" id="IPR019109">
    <property type="entry name" value="MamF_MmsF"/>
</dbReference>
<evidence type="ECO:0000256" key="4">
    <source>
        <dbReference type="ARBA" id="ARBA00023136"/>
    </source>
</evidence>
<comment type="subcellular location">
    <subcellularLocation>
        <location evidence="1">Membrane</location>
        <topology evidence="1">Multi-pass membrane protein</topology>
    </subcellularLocation>
</comment>
<dbReference type="Proteomes" id="UP000199496">
    <property type="component" value="Unassembled WGS sequence"/>
</dbReference>
<protein>
    <submittedName>
        <fullName evidence="6">Uncharacterized membrane protein</fullName>
    </submittedName>
</protein>
<dbReference type="Pfam" id="PF09685">
    <property type="entry name" value="MamF_MmsF"/>
    <property type="match status" value="1"/>
</dbReference>
<keyword evidence="4 5" id="KW-0472">Membrane</keyword>
<dbReference type="EMBL" id="FOFO01000013">
    <property type="protein sequence ID" value="SEP98314.1"/>
    <property type="molecule type" value="Genomic_DNA"/>
</dbReference>
<organism evidence="6 7">
    <name type="scientific">Ectothiorhodospira magna</name>
    <dbReference type="NCBI Taxonomy" id="867345"/>
    <lineage>
        <taxon>Bacteria</taxon>
        <taxon>Pseudomonadati</taxon>
        <taxon>Pseudomonadota</taxon>
        <taxon>Gammaproteobacteria</taxon>
        <taxon>Chromatiales</taxon>
        <taxon>Ectothiorhodospiraceae</taxon>
        <taxon>Ectothiorhodospira</taxon>
    </lineage>
</organism>
<gene>
    <name evidence="6" type="ORF">SAMN05421693_11315</name>
</gene>
<evidence type="ECO:0000313" key="7">
    <source>
        <dbReference type="Proteomes" id="UP000199496"/>
    </source>
</evidence>
<evidence type="ECO:0000256" key="1">
    <source>
        <dbReference type="ARBA" id="ARBA00004141"/>
    </source>
</evidence>
<dbReference type="AlphaFoldDB" id="A0A1H9CAY8"/>
<proteinExistence type="predicted"/>
<keyword evidence="2 5" id="KW-0812">Transmembrane</keyword>
<feature type="transmembrane region" description="Helical" evidence="5">
    <location>
        <begin position="68"/>
        <end position="99"/>
    </location>
</feature>
<keyword evidence="7" id="KW-1185">Reference proteome</keyword>
<evidence type="ECO:0000256" key="2">
    <source>
        <dbReference type="ARBA" id="ARBA00022692"/>
    </source>
</evidence>
<name>A0A1H9CAY8_9GAMM</name>
<keyword evidence="3 5" id="KW-1133">Transmembrane helix</keyword>
<evidence type="ECO:0000256" key="3">
    <source>
        <dbReference type="ARBA" id="ARBA00022989"/>
    </source>
</evidence>
<feature type="transmembrane region" description="Helical" evidence="5">
    <location>
        <begin position="25"/>
        <end position="48"/>
    </location>
</feature>
<dbReference type="STRING" id="867345.SAMN05421693_11315"/>
<evidence type="ECO:0000256" key="5">
    <source>
        <dbReference type="SAM" id="Phobius"/>
    </source>
</evidence>